<dbReference type="VEuPathDB" id="FungiDB:MSYG_1997"/>
<name>A0A1M8A5E4_MALS4</name>
<evidence type="ECO:0000256" key="3">
    <source>
        <dbReference type="SAM" id="MobiDB-lite"/>
    </source>
</evidence>
<keyword evidence="5" id="KW-1185">Reference proteome</keyword>
<dbReference type="Pfam" id="PF07428">
    <property type="entry name" value="Tri3"/>
    <property type="match status" value="1"/>
</dbReference>
<evidence type="ECO:0000313" key="5">
    <source>
        <dbReference type="Proteomes" id="UP000186303"/>
    </source>
</evidence>
<sequence>MSAACDGAEDRPGDMNEQSLSDLDTQDLVYSSYIKAPPTSPFSEAWGQYRLEVDNCRWHKASKGRVEGRWVRALWGGELYQERRSDTTGRADDMITVTSIALPSTLPMNKFLDMFRLACMYMRFVHPVLAVTIEKNIFNVPLLPCLLYDEVKSFEQVEAWAQRAVHVHTPSESEADQSLDERVEVMRASLGTQPLTVSECAKEWHLVLSGRPDEQQKVGILVYCAHTISDAHSEMLVVRQQMEYLAKLDEVPWPLPGDHALHPRQLAWGSELDRLPCSLIEMLGVPFDAFDVKDAFRRIDLVLKAFSIRLDEGRPKDDPVLTETFHMRSMFTPEETLALRCAARAHGWSVTQIVDAARHMAYMEVRRAYLEKWRWYPIEERLHTDFLVPVDARCDFVEPFCDNPNGYAGNATGGFATSIPLADPYFVPAQKELDVDESKPLHELSQVKVLAYVTEKLATQYRANIKKNVQRARSATPLFVLSGLFLPTYPGDSLAPEGYSSVGILDKLLPRTYQLPGHKEPIRVNDWFVSLVMSRHLGSLQFSFHIWTFMDSLQLSVIYTPHIGEQKTRLFLDTIRSTLKLFIMAYEQHGRPIQVPAQPPTPLIQTPSTLWERVTAWCLSWWTH</sequence>
<dbReference type="OMA" id="ARHMAYM"/>
<comment type="similarity">
    <text evidence="1">Belongs to the trichothecene O-acetyltransferase family.</text>
</comment>
<dbReference type="InterPro" id="IPR009992">
    <property type="entry name" value="Tri3/Sat12/Sat16/Mac1"/>
</dbReference>
<dbReference type="Gene3D" id="3.30.559.10">
    <property type="entry name" value="Chloramphenicol acetyltransferase-like domain"/>
    <property type="match status" value="1"/>
</dbReference>
<accession>A0A1M8A5E4</accession>
<keyword evidence="2" id="KW-0808">Transferase</keyword>
<dbReference type="InterPro" id="IPR023213">
    <property type="entry name" value="CAT-like_dom_sf"/>
</dbReference>
<reference evidence="5" key="1">
    <citation type="journal article" date="2017" name="Nucleic Acids Res.">
        <title>Proteogenomics produces comprehensive and highly accurate protein-coding gene annotation in a complete genome assembly of Malassezia sympodialis.</title>
        <authorList>
            <person name="Zhu Y."/>
            <person name="Engstroem P.G."/>
            <person name="Tellgren-Roth C."/>
            <person name="Baudo C.D."/>
            <person name="Kennell J.C."/>
            <person name="Sun S."/>
            <person name="Billmyre R.B."/>
            <person name="Schroeder M.S."/>
            <person name="Andersson A."/>
            <person name="Holm T."/>
            <person name="Sigurgeirsson B."/>
            <person name="Wu G."/>
            <person name="Sankaranarayanan S.R."/>
            <person name="Siddharthan R."/>
            <person name="Sanyal K."/>
            <person name="Lundeberg J."/>
            <person name="Nystedt B."/>
            <person name="Boekhout T."/>
            <person name="Dawson T.L. Jr."/>
            <person name="Heitman J."/>
            <person name="Scheynius A."/>
            <person name="Lehtioe J."/>
        </authorList>
    </citation>
    <scope>NUCLEOTIDE SEQUENCE [LARGE SCALE GENOMIC DNA]</scope>
    <source>
        <strain evidence="5">ATCC 42132</strain>
    </source>
</reference>
<dbReference type="GO" id="GO:0016407">
    <property type="term" value="F:acetyltransferase activity"/>
    <property type="evidence" value="ECO:0007669"/>
    <property type="project" value="InterPro"/>
</dbReference>
<organism evidence="4 5">
    <name type="scientific">Malassezia sympodialis (strain ATCC 42132)</name>
    <name type="common">Atopic eczema-associated yeast</name>
    <dbReference type="NCBI Taxonomy" id="1230383"/>
    <lineage>
        <taxon>Eukaryota</taxon>
        <taxon>Fungi</taxon>
        <taxon>Dikarya</taxon>
        <taxon>Basidiomycota</taxon>
        <taxon>Ustilaginomycotina</taxon>
        <taxon>Malasseziomycetes</taxon>
        <taxon>Malasseziales</taxon>
        <taxon>Malasseziaceae</taxon>
        <taxon>Malassezia</taxon>
    </lineage>
</organism>
<proteinExistence type="inferred from homology"/>
<dbReference type="OrthoDB" id="2548233at2759"/>
<evidence type="ECO:0000256" key="2">
    <source>
        <dbReference type="ARBA" id="ARBA00022679"/>
    </source>
</evidence>
<dbReference type="GO" id="GO:0043386">
    <property type="term" value="P:mycotoxin biosynthetic process"/>
    <property type="evidence" value="ECO:0007669"/>
    <property type="project" value="InterPro"/>
</dbReference>
<gene>
    <name evidence="4" type="ORF">MSYG_1997</name>
</gene>
<evidence type="ECO:0000256" key="1">
    <source>
        <dbReference type="ARBA" id="ARBA00006439"/>
    </source>
</evidence>
<dbReference type="AlphaFoldDB" id="A0A1M8A5E4"/>
<feature type="region of interest" description="Disordered" evidence="3">
    <location>
        <begin position="1"/>
        <end position="20"/>
    </location>
</feature>
<evidence type="ECO:0000313" key="4">
    <source>
        <dbReference type="EMBL" id="SHO77655.1"/>
    </source>
</evidence>
<dbReference type="EMBL" id="LT671823">
    <property type="protein sequence ID" value="SHO77655.1"/>
    <property type="molecule type" value="Genomic_DNA"/>
</dbReference>
<dbReference type="Proteomes" id="UP000186303">
    <property type="component" value="Chromosome 3"/>
</dbReference>
<dbReference type="Gene3D" id="3.30.559.30">
    <property type="entry name" value="Nonribosomal peptide synthetase, condensation domain"/>
    <property type="match status" value="1"/>
</dbReference>
<protein>
    <submittedName>
        <fullName evidence="4">Uncharacterized protein</fullName>
    </submittedName>
</protein>